<dbReference type="Pfam" id="PF19078">
    <property type="entry name" value="Big_12"/>
    <property type="match status" value="2"/>
</dbReference>
<protein>
    <submittedName>
        <fullName evidence="4">HYR domain-containing protein</fullName>
    </submittedName>
</protein>
<dbReference type="InterPro" id="IPR036709">
    <property type="entry name" value="Autotransporte_beta_dom_sf"/>
</dbReference>
<dbReference type="InterPro" id="IPR013783">
    <property type="entry name" value="Ig-like_fold"/>
</dbReference>
<dbReference type="SMART" id="SM00869">
    <property type="entry name" value="Autotransporter"/>
    <property type="match status" value="1"/>
</dbReference>
<accession>A0A1H8WJA8</accession>
<dbReference type="RefSeq" id="WP_139196338.1">
    <property type="nucleotide sequence ID" value="NZ_FODS01000070.1"/>
</dbReference>
<dbReference type="Gene3D" id="2.60.40.10">
    <property type="entry name" value="Immunoglobulins"/>
    <property type="match status" value="1"/>
</dbReference>
<keyword evidence="5" id="KW-1185">Reference proteome</keyword>
<dbReference type="Proteomes" id="UP000198893">
    <property type="component" value="Unassembled WGS sequence"/>
</dbReference>
<dbReference type="PANTHER" id="PTHR34677:SF3">
    <property type="entry name" value="BACTERIAL IG-LIKE DOMAIN-CONTAINING PROTEIN"/>
    <property type="match status" value="1"/>
</dbReference>
<dbReference type="Pfam" id="PF02494">
    <property type="entry name" value="HYR"/>
    <property type="match status" value="1"/>
</dbReference>
<dbReference type="InterPro" id="IPR003410">
    <property type="entry name" value="HYR_dom"/>
</dbReference>
<feature type="domain" description="Autotransporter" evidence="3">
    <location>
        <begin position="432"/>
        <end position="684"/>
    </location>
</feature>
<dbReference type="OrthoDB" id="9773411at2"/>
<sequence length="684" mass="70407">DSAPDTVEITVSAPADVEPPVISGISDTEVDTDEGVNTASVVLTATVTDNTGEVIAPVFTVDGTVIGSPHDFPVGATIVTVTAQDSSGNNAEPQLFTVTVRDTTPPDEPVVSAPTVMSDGKVSVSGIAEPGSKVTVTFPDGSSQTVTADPVTGAFTVTSATPQPSGDIVVMAVDSAGYKSSGASLAFVGDDTPPTITIGALKGPSGGTYTAAITLSENSSDFTLEDLTLINASATLSGSGIAYTATLTPAEDGEIKLSVAAGTFTDAAGNANIASNEVGAIFDATPPTVRITGEPGSLAATTGFTVTVTFSESVTGFEPSDIVATNANVTGLSGSGAVYSATLMASGTGDVGLFVPANSAVDASGNGNLVSNTVSIADITVERTQELIAGYMQTRANQLVRNQPNLIPFMSGSGGNAFNVNVTRGRGIFDLSTDPKRPIWMQANGSWTTDGASQSRYAFGAIGSHQTINKNLLLGAMLQFDHLERETGRASVSGIGWMVGPYFVAKAPSQPLYFEGRLLYGETRNDISPFGTYEDSFETTRILAQLKIAGELEYGETTLSPFLDASYTTDDQKSYVDGLGNAIPGQSVDLGQIEIGLDFSRTVDVSSGTLELWGGASGIWSHTSGSGFASTVTPDYEGGRGRVELGFNHAFSANRRFSASTFYDGIGAGGFESYGLSLGYEMNF</sequence>
<reference evidence="4 5" key="1">
    <citation type="submission" date="2016-10" db="EMBL/GenBank/DDBJ databases">
        <authorList>
            <person name="de Groot N.N."/>
        </authorList>
    </citation>
    <scope>NUCLEOTIDE SEQUENCE [LARGE SCALE GENOMIC DNA]</scope>
    <source>
        <strain evidence="4 5">DSM 27842</strain>
    </source>
</reference>
<dbReference type="InterPro" id="IPR041498">
    <property type="entry name" value="Big_6"/>
</dbReference>
<dbReference type="PROSITE" id="PS51208">
    <property type="entry name" value="AUTOTRANSPORTER"/>
    <property type="match status" value="1"/>
</dbReference>
<dbReference type="InterPro" id="IPR044048">
    <property type="entry name" value="Big_12"/>
</dbReference>
<evidence type="ECO:0000256" key="1">
    <source>
        <dbReference type="ARBA" id="ARBA00022737"/>
    </source>
</evidence>
<dbReference type="Gene3D" id="2.40.128.130">
    <property type="entry name" value="Autotransporter beta-domain"/>
    <property type="match status" value="1"/>
</dbReference>
<dbReference type="Pfam" id="PF17936">
    <property type="entry name" value="Big_6"/>
    <property type="match status" value="1"/>
</dbReference>
<proteinExistence type="predicted"/>
<feature type="non-terminal residue" evidence="4">
    <location>
        <position position="1"/>
    </location>
</feature>
<organism evidence="4 5">
    <name type="scientific">Salinihabitans flavidus</name>
    <dbReference type="NCBI Taxonomy" id="569882"/>
    <lineage>
        <taxon>Bacteria</taxon>
        <taxon>Pseudomonadati</taxon>
        <taxon>Pseudomonadota</taxon>
        <taxon>Alphaproteobacteria</taxon>
        <taxon>Rhodobacterales</taxon>
        <taxon>Roseobacteraceae</taxon>
        <taxon>Salinihabitans</taxon>
    </lineage>
</organism>
<keyword evidence="1" id="KW-0677">Repeat</keyword>
<gene>
    <name evidence="4" type="ORF">SAMN04490248_1701</name>
</gene>
<dbReference type="AlphaFoldDB" id="A0A1H8WJA8"/>
<dbReference type="InterPro" id="IPR005546">
    <property type="entry name" value="Autotransporte_beta"/>
</dbReference>
<dbReference type="SUPFAM" id="SSF103515">
    <property type="entry name" value="Autotransporter"/>
    <property type="match status" value="1"/>
</dbReference>
<evidence type="ECO:0000259" key="2">
    <source>
        <dbReference type="PROSITE" id="PS50825"/>
    </source>
</evidence>
<evidence type="ECO:0000313" key="5">
    <source>
        <dbReference type="Proteomes" id="UP000198893"/>
    </source>
</evidence>
<name>A0A1H8WJA8_9RHOB</name>
<evidence type="ECO:0000259" key="3">
    <source>
        <dbReference type="PROSITE" id="PS51208"/>
    </source>
</evidence>
<dbReference type="PANTHER" id="PTHR34677">
    <property type="match status" value="1"/>
</dbReference>
<evidence type="ECO:0000313" key="4">
    <source>
        <dbReference type="EMBL" id="SEP27750.1"/>
    </source>
</evidence>
<dbReference type="STRING" id="569882.SAMN04490248_1701"/>
<dbReference type="EMBL" id="FODS01000070">
    <property type="protein sequence ID" value="SEP27750.1"/>
    <property type="molecule type" value="Genomic_DNA"/>
</dbReference>
<dbReference type="PROSITE" id="PS50825">
    <property type="entry name" value="HYR"/>
    <property type="match status" value="1"/>
</dbReference>
<feature type="domain" description="HYR" evidence="2">
    <location>
        <begin position="15"/>
        <end position="102"/>
    </location>
</feature>